<keyword evidence="3" id="KW-0547">Nucleotide-binding</keyword>
<dbReference type="EMBL" id="CP023976">
    <property type="protein sequence ID" value="ATM24639.1"/>
    <property type="molecule type" value="Genomic_DNA"/>
</dbReference>
<dbReference type="Gene3D" id="3.30.565.10">
    <property type="entry name" value="Histidine kinase-like ATPase, C-terminal domain"/>
    <property type="match status" value="1"/>
</dbReference>
<dbReference type="KEGG" id="salf:SMD44_p10140"/>
<dbReference type="GO" id="GO:0005524">
    <property type="term" value="F:ATP binding"/>
    <property type="evidence" value="ECO:0007669"/>
    <property type="project" value="UniProtKB-KW"/>
</dbReference>
<dbReference type="InterPro" id="IPR050267">
    <property type="entry name" value="Anti-sigma-factor_SerPK"/>
</dbReference>
<keyword evidence="4" id="KW-1185">Reference proteome</keyword>
<feature type="domain" description="Histidine kinase/HSP90-like ATPase" evidence="2">
    <location>
        <begin position="25"/>
        <end position="152"/>
    </location>
</feature>
<geneLocation type="plasmid" evidence="4">
    <name>pmdjk44.1</name>
</geneLocation>
<keyword evidence="1" id="KW-0418">Kinase</keyword>
<reference evidence="3 4" key="1">
    <citation type="submission" date="2017-10" db="EMBL/GenBank/DDBJ databases">
        <title>Streptomyces alboflavus Genome sequencing and assembly.</title>
        <authorList>
            <person name="Wang Y."/>
            <person name="Du B."/>
            <person name="Ding Y."/>
            <person name="Liu H."/>
            <person name="Hou Q."/>
            <person name="Liu K."/>
            <person name="Wang C."/>
            <person name="Yao L."/>
        </authorList>
    </citation>
    <scope>NUCLEOTIDE SEQUENCE [LARGE SCALE GENOMIC DNA]</scope>
    <source>
        <strain evidence="3 4">MDJK44</strain>
        <plasmid evidence="4">Plasmid pmdjk44.1</plasmid>
    </source>
</reference>
<keyword evidence="1" id="KW-0808">Transferase</keyword>
<organism evidence="3 4">
    <name type="scientific">Streptomyces alboflavus</name>
    <dbReference type="NCBI Taxonomy" id="67267"/>
    <lineage>
        <taxon>Bacteria</taxon>
        <taxon>Bacillati</taxon>
        <taxon>Actinomycetota</taxon>
        <taxon>Actinomycetes</taxon>
        <taxon>Kitasatosporales</taxon>
        <taxon>Streptomycetaceae</taxon>
        <taxon>Streptomyces</taxon>
    </lineage>
</organism>
<dbReference type="Pfam" id="PF13581">
    <property type="entry name" value="HATPase_c_2"/>
    <property type="match status" value="1"/>
</dbReference>
<dbReference type="PANTHER" id="PTHR35526:SF3">
    <property type="entry name" value="ANTI-SIGMA-F FACTOR RSBW"/>
    <property type="match status" value="1"/>
</dbReference>
<evidence type="ECO:0000256" key="1">
    <source>
        <dbReference type="ARBA" id="ARBA00022527"/>
    </source>
</evidence>
<dbReference type="GO" id="GO:0004674">
    <property type="term" value="F:protein serine/threonine kinase activity"/>
    <property type="evidence" value="ECO:0007669"/>
    <property type="project" value="UniProtKB-KW"/>
</dbReference>
<protein>
    <submittedName>
        <fullName evidence="3">ATP-binding region ATPase domain protein</fullName>
    </submittedName>
</protein>
<dbReference type="CDD" id="cd16936">
    <property type="entry name" value="HATPase_RsbW-like"/>
    <property type="match status" value="1"/>
</dbReference>
<keyword evidence="3" id="KW-0067">ATP-binding</keyword>
<keyword evidence="1" id="KW-0723">Serine/threonine-protein kinase</keyword>
<dbReference type="Proteomes" id="UP000195880">
    <property type="component" value="Plasmid pMDJK44.1"/>
</dbReference>
<dbReference type="InterPro" id="IPR003594">
    <property type="entry name" value="HATPase_dom"/>
</dbReference>
<dbReference type="RefSeq" id="WP_159399805.1">
    <property type="nucleotide sequence ID" value="NZ_CP023976.1"/>
</dbReference>
<dbReference type="AlphaFoldDB" id="A0A291W4Y4"/>
<proteinExistence type="predicted"/>
<dbReference type="PANTHER" id="PTHR35526">
    <property type="entry name" value="ANTI-SIGMA-F FACTOR RSBW-RELATED"/>
    <property type="match status" value="1"/>
</dbReference>
<name>A0A291W4Y4_9ACTN</name>
<accession>A0A291W4Y4</accession>
<evidence type="ECO:0000259" key="2">
    <source>
        <dbReference type="Pfam" id="PF13581"/>
    </source>
</evidence>
<evidence type="ECO:0000313" key="4">
    <source>
        <dbReference type="Proteomes" id="UP000195880"/>
    </source>
</evidence>
<dbReference type="SUPFAM" id="SSF55874">
    <property type="entry name" value="ATPase domain of HSP90 chaperone/DNA topoisomerase II/histidine kinase"/>
    <property type="match status" value="1"/>
</dbReference>
<dbReference type="InterPro" id="IPR036890">
    <property type="entry name" value="HATPase_C_sf"/>
</dbReference>
<gene>
    <name evidence="3" type="ORF">SMD44_p10140</name>
</gene>
<keyword evidence="3" id="KW-0614">Plasmid</keyword>
<dbReference type="OrthoDB" id="2696823at2"/>
<evidence type="ECO:0000313" key="3">
    <source>
        <dbReference type="EMBL" id="ATM24639.1"/>
    </source>
</evidence>
<sequence>MPPTVAVLIRDRMGPLVCHHDFAVAAEEEPLAWAREKVRELMKDRTEQTQIDDAVLVATELLSNAFRHEGGPVSLTFDVYERGVTVGVGDRGKDISTVPTDPVSLLAGMPDEEVTELDEDDLPESGQGLLLITACSTAWEVQRTGQGKVVTAAICRTGSSE</sequence>